<organism evidence="3 4">
    <name type="scientific">Aquella oligotrophica</name>
    <dbReference type="NCBI Taxonomy" id="2067065"/>
    <lineage>
        <taxon>Bacteria</taxon>
        <taxon>Pseudomonadati</taxon>
        <taxon>Pseudomonadota</taxon>
        <taxon>Betaproteobacteria</taxon>
        <taxon>Neisseriales</taxon>
        <taxon>Neisseriaceae</taxon>
        <taxon>Aquella</taxon>
    </lineage>
</organism>
<keyword evidence="1" id="KW-0472">Membrane</keyword>
<protein>
    <submittedName>
        <fullName evidence="3">Glycosyltransferase</fullName>
    </submittedName>
</protein>
<sequence>MSPMKKLLSIIIPVKNESDSLEILFQRLTKIIDNSPNVDYEYIIINDGSTDDTLDKLLEYQKANSHIQMTIIDLSRNFGKEAALYAGFEYANGDCAVSIDADLQDPPELIPEMLECWFQGYEVVTAVHEYRETDTFLKRKTAGLFYKSINKISEVKLTPNAGDFRLLDRAAINAFLTLGEKVRFNKGLFSWIGFKEKLIYHKREVRQAGVSKWNYFKLFKFAIDGITSFSKSPLEIWFYLGMGIAISGFLYGVFIILYKILSGIDVPGYASLLVFVLFFSGLQMIGIGILGKYIGRIFIESKRRPIFIARKIYINEGAADK</sequence>
<dbReference type="InterPro" id="IPR050256">
    <property type="entry name" value="Glycosyltransferase_2"/>
</dbReference>
<accession>A0A2I7N9Q7</accession>
<dbReference type="Proteomes" id="UP000236655">
    <property type="component" value="Chromosome"/>
</dbReference>
<feature type="transmembrane region" description="Helical" evidence="1">
    <location>
        <begin position="270"/>
        <end position="294"/>
    </location>
</feature>
<keyword evidence="4" id="KW-1185">Reference proteome</keyword>
<evidence type="ECO:0000313" key="3">
    <source>
        <dbReference type="EMBL" id="AUR53172.1"/>
    </source>
</evidence>
<dbReference type="InterPro" id="IPR029044">
    <property type="entry name" value="Nucleotide-diphossugar_trans"/>
</dbReference>
<dbReference type="EMBL" id="CP024847">
    <property type="protein sequence ID" value="AUR53172.1"/>
    <property type="molecule type" value="Genomic_DNA"/>
</dbReference>
<dbReference type="PANTHER" id="PTHR48090:SF8">
    <property type="entry name" value="GLYCOSYLTRANSFERASE CSBB-RELATED"/>
    <property type="match status" value="1"/>
</dbReference>
<feature type="transmembrane region" description="Helical" evidence="1">
    <location>
        <begin position="236"/>
        <end position="258"/>
    </location>
</feature>
<dbReference type="Pfam" id="PF00535">
    <property type="entry name" value="Glycos_transf_2"/>
    <property type="match status" value="1"/>
</dbReference>
<evidence type="ECO:0000313" key="4">
    <source>
        <dbReference type="Proteomes" id="UP000236655"/>
    </source>
</evidence>
<dbReference type="SUPFAM" id="SSF53448">
    <property type="entry name" value="Nucleotide-diphospho-sugar transferases"/>
    <property type="match status" value="1"/>
</dbReference>
<feature type="domain" description="Glycosyltransferase 2-like" evidence="2">
    <location>
        <begin position="9"/>
        <end position="173"/>
    </location>
</feature>
<dbReference type="AlphaFoldDB" id="A0A2I7N9Q7"/>
<dbReference type="InterPro" id="IPR001173">
    <property type="entry name" value="Glyco_trans_2-like"/>
</dbReference>
<proteinExistence type="predicted"/>
<keyword evidence="3" id="KW-0808">Transferase</keyword>
<dbReference type="CDD" id="cd04187">
    <property type="entry name" value="DPM1_like_bac"/>
    <property type="match status" value="1"/>
</dbReference>
<dbReference type="KEGG" id="nba:CUN60_07600"/>
<keyword evidence="1" id="KW-0812">Transmembrane</keyword>
<dbReference type="GO" id="GO:0016740">
    <property type="term" value="F:transferase activity"/>
    <property type="evidence" value="ECO:0007669"/>
    <property type="project" value="UniProtKB-KW"/>
</dbReference>
<dbReference type="PANTHER" id="PTHR48090">
    <property type="entry name" value="UNDECAPRENYL-PHOSPHATE 4-DEOXY-4-FORMAMIDO-L-ARABINOSE TRANSFERASE-RELATED"/>
    <property type="match status" value="1"/>
</dbReference>
<reference evidence="4" key="1">
    <citation type="submission" date="2017-11" db="EMBL/GenBank/DDBJ databases">
        <authorList>
            <person name="Chan K.G."/>
            <person name="Lee L.S."/>
        </authorList>
    </citation>
    <scope>NUCLEOTIDE SEQUENCE [LARGE SCALE GENOMIC DNA]</scope>
    <source>
        <strain evidence="4">DSM 100970</strain>
    </source>
</reference>
<dbReference type="Gene3D" id="3.90.550.10">
    <property type="entry name" value="Spore Coat Polysaccharide Biosynthesis Protein SpsA, Chain A"/>
    <property type="match status" value="1"/>
</dbReference>
<dbReference type="GO" id="GO:0005886">
    <property type="term" value="C:plasma membrane"/>
    <property type="evidence" value="ECO:0007669"/>
    <property type="project" value="TreeGrafter"/>
</dbReference>
<dbReference type="OrthoDB" id="9811884at2"/>
<keyword evidence="1" id="KW-1133">Transmembrane helix</keyword>
<name>A0A2I7N9Q7_9NEIS</name>
<evidence type="ECO:0000256" key="1">
    <source>
        <dbReference type="SAM" id="Phobius"/>
    </source>
</evidence>
<evidence type="ECO:0000259" key="2">
    <source>
        <dbReference type="Pfam" id="PF00535"/>
    </source>
</evidence>
<gene>
    <name evidence="3" type="ORF">CUN60_07600</name>
</gene>